<keyword evidence="4" id="KW-1003">Cell membrane</keyword>
<keyword evidence="5" id="KW-0997">Cell inner membrane</keyword>
<dbReference type="STRING" id="1121955.SAMN02745146_3343"/>
<keyword evidence="7" id="KW-0653">Protein transport</keyword>
<gene>
    <name evidence="12" type="ORF">SAMN02745146_3343</name>
</gene>
<dbReference type="AlphaFoldDB" id="A0A1M6K098"/>
<accession>A0A1M6K098</accession>
<protein>
    <submittedName>
        <fullName evidence="12">TonB protein C-terminal</fullName>
    </submittedName>
</protein>
<evidence type="ECO:0000256" key="7">
    <source>
        <dbReference type="ARBA" id="ARBA00022927"/>
    </source>
</evidence>
<dbReference type="PANTHER" id="PTHR33446:SF2">
    <property type="entry name" value="PROTEIN TONB"/>
    <property type="match status" value="1"/>
</dbReference>
<comment type="subcellular location">
    <subcellularLocation>
        <location evidence="1">Cell inner membrane</location>
        <topology evidence="1">Single-pass membrane protein</topology>
        <orientation evidence="1">Periplasmic side</orientation>
    </subcellularLocation>
</comment>
<feature type="domain" description="TonB C-terminal" evidence="11">
    <location>
        <begin position="161"/>
        <end position="253"/>
    </location>
</feature>
<evidence type="ECO:0000256" key="10">
    <source>
        <dbReference type="SAM" id="SignalP"/>
    </source>
</evidence>
<dbReference type="Proteomes" id="UP000184418">
    <property type="component" value="Unassembled WGS sequence"/>
</dbReference>
<keyword evidence="3" id="KW-0813">Transport</keyword>
<dbReference type="InterPro" id="IPR037682">
    <property type="entry name" value="TonB_C"/>
</dbReference>
<organism evidence="12 13">
    <name type="scientific">Hymenobacter daecheongensis DSM 21074</name>
    <dbReference type="NCBI Taxonomy" id="1121955"/>
    <lineage>
        <taxon>Bacteria</taxon>
        <taxon>Pseudomonadati</taxon>
        <taxon>Bacteroidota</taxon>
        <taxon>Cytophagia</taxon>
        <taxon>Cytophagales</taxon>
        <taxon>Hymenobacteraceae</taxon>
        <taxon>Hymenobacter</taxon>
    </lineage>
</organism>
<dbReference type="RefSeq" id="WP_084539090.1">
    <property type="nucleotide sequence ID" value="NZ_FQYN01000007.1"/>
</dbReference>
<evidence type="ECO:0000313" key="13">
    <source>
        <dbReference type="Proteomes" id="UP000184418"/>
    </source>
</evidence>
<evidence type="ECO:0000256" key="4">
    <source>
        <dbReference type="ARBA" id="ARBA00022475"/>
    </source>
</evidence>
<dbReference type="InterPro" id="IPR006260">
    <property type="entry name" value="TonB/TolA_C"/>
</dbReference>
<evidence type="ECO:0000256" key="6">
    <source>
        <dbReference type="ARBA" id="ARBA00022692"/>
    </source>
</evidence>
<dbReference type="GO" id="GO:0055085">
    <property type="term" value="P:transmembrane transport"/>
    <property type="evidence" value="ECO:0007669"/>
    <property type="project" value="InterPro"/>
</dbReference>
<evidence type="ECO:0000256" key="1">
    <source>
        <dbReference type="ARBA" id="ARBA00004383"/>
    </source>
</evidence>
<keyword evidence="9" id="KW-0472">Membrane</keyword>
<dbReference type="InterPro" id="IPR051045">
    <property type="entry name" value="TonB-dependent_transducer"/>
</dbReference>
<keyword evidence="13" id="KW-1185">Reference proteome</keyword>
<sequence>MRGLPIVPVLLLLGGGAGAQNVPATTSTIFQNFWTEAVAPAEASFRVQRLEVPGRSRLDSVFSMPSRRLLRVENTTWQPTGDTLTTTTRWRANGQLFTVLTTIGRKQHGPQLYYDTSGKLKRKVVAERGNEVKAECFSETGAAIACAGAVYVEKMPVFPGRGKDAMLDYIGRSVRYPKAALKQRLQGLVLMRFVVSETGEMRDVQVQKGLSPELDAEATRVISSMSTTRWMPGMQDGEPMPVMYTVPISFAIN</sequence>
<dbReference type="PROSITE" id="PS52015">
    <property type="entry name" value="TONB_CTD"/>
    <property type="match status" value="1"/>
</dbReference>
<feature type="signal peptide" evidence="10">
    <location>
        <begin position="1"/>
        <end position="19"/>
    </location>
</feature>
<dbReference type="SUPFAM" id="SSF74653">
    <property type="entry name" value="TolA/TonB C-terminal domain"/>
    <property type="match status" value="1"/>
</dbReference>
<evidence type="ECO:0000256" key="2">
    <source>
        <dbReference type="ARBA" id="ARBA00006555"/>
    </source>
</evidence>
<name>A0A1M6K098_9BACT</name>
<keyword evidence="10" id="KW-0732">Signal</keyword>
<dbReference type="EMBL" id="FQYN01000007">
    <property type="protein sequence ID" value="SHJ52328.1"/>
    <property type="molecule type" value="Genomic_DNA"/>
</dbReference>
<evidence type="ECO:0000256" key="9">
    <source>
        <dbReference type="ARBA" id="ARBA00023136"/>
    </source>
</evidence>
<evidence type="ECO:0000259" key="11">
    <source>
        <dbReference type="PROSITE" id="PS52015"/>
    </source>
</evidence>
<keyword evidence="6" id="KW-0812">Transmembrane</keyword>
<evidence type="ECO:0000313" key="12">
    <source>
        <dbReference type="EMBL" id="SHJ52328.1"/>
    </source>
</evidence>
<keyword evidence="8" id="KW-1133">Transmembrane helix</keyword>
<evidence type="ECO:0000256" key="8">
    <source>
        <dbReference type="ARBA" id="ARBA00022989"/>
    </source>
</evidence>
<proteinExistence type="inferred from homology"/>
<dbReference type="GO" id="GO:0015031">
    <property type="term" value="P:protein transport"/>
    <property type="evidence" value="ECO:0007669"/>
    <property type="project" value="UniProtKB-KW"/>
</dbReference>
<evidence type="ECO:0000256" key="3">
    <source>
        <dbReference type="ARBA" id="ARBA00022448"/>
    </source>
</evidence>
<dbReference type="GO" id="GO:0031992">
    <property type="term" value="F:energy transducer activity"/>
    <property type="evidence" value="ECO:0007669"/>
    <property type="project" value="TreeGrafter"/>
</dbReference>
<comment type="similarity">
    <text evidence="2">Belongs to the TonB family.</text>
</comment>
<dbReference type="Gene3D" id="3.30.1150.10">
    <property type="match status" value="1"/>
</dbReference>
<reference evidence="12 13" key="1">
    <citation type="submission" date="2016-11" db="EMBL/GenBank/DDBJ databases">
        <authorList>
            <person name="Jaros S."/>
            <person name="Januszkiewicz K."/>
            <person name="Wedrychowicz H."/>
        </authorList>
    </citation>
    <scope>NUCLEOTIDE SEQUENCE [LARGE SCALE GENOMIC DNA]</scope>
    <source>
        <strain evidence="12 13">DSM 21074</strain>
    </source>
</reference>
<dbReference type="GO" id="GO:0098797">
    <property type="term" value="C:plasma membrane protein complex"/>
    <property type="evidence" value="ECO:0007669"/>
    <property type="project" value="TreeGrafter"/>
</dbReference>
<dbReference type="PANTHER" id="PTHR33446">
    <property type="entry name" value="PROTEIN TONB-RELATED"/>
    <property type="match status" value="1"/>
</dbReference>
<feature type="chain" id="PRO_5009918846" evidence="10">
    <location>
        <begin position="20"/>
        <end position="253"/>
    </location>
</feature>
<dbReference type="NCBIfam" id="TIGR01352">
    <property type="entry name" value="tonB_Cterm"/>
    <property type="match status" value="1"/>
</dbReference>
<dbReference type="Pfam" id="PF03544">
    <property type="entry name" value="TonB_C"/>
    <property type="match status" value="1"/>
</dbReference>
<evidence type="ECO:0000256" key="5">
    <source>
        <dbReference type="ARBA" id="ARBA00022519"/>
    </source>
</evidence>